<dbReference type="AlphaFoldDB" id="A0A177Y2B2"/>
<sequence>MTLNNICLALSKVCLCFPVVAFASEIPSEIPSEFQDLMQSEHTETRIMINDTDSVILMADLGYDSVKVDKNEKDALLRFLSKQYLKSHAIRHVLTDLMEGVSTSELCKGMRENCVISGALQYQYVVIKDKATVRVVIPTSEMAERKSNRHYIDDAVDQNALMMHHQFNANMGSESDINAFYKNKSTLGAFGGYFVSDLNVSNHSASGNNDLYFDQLNYNYAKEDTRFRFGYTSSSVDYYWNSSAILDAHTQIDAVSFDLGSTSDLIFKNRDSDQRLYFSIPSSGRLIVTRRNGEPVLEKNVSAGQNYISYSSLPKGIHVLNIKVVSGDSVIYHEVRKIYNATKYALNSGGFDYQLSAGSMYKQDADEVTTDQYDVEEYQYNGFVQASITNRITDPVLIGVDVLNTAEDYYARTAIQIDVDKNLAVNALAGTFSDDSSYLQSELTLGKASFTWSKFYDETSPLKYDLSNYLYGFGSFQEFTANYSHRLGSGNFYTSYSNYKSERGGTYYELGDEAVFDDYKSVMAGYTFSSLWHSTIDINTTYSESTDALSGEMNDEWMLGVNFSVPLGTHSSMNYAASTSSNGYQYHRATINHQFETDDSVSLSGEAGFRYSDSEAIPSETIGEATLSAGYRDQHLSGSSYGYLDTEGDYNVFAAFSASTIVTDDNTYMTDRAADSYLIIENQQLDQKLHSLTDESEFVSVVRIKSNDDPAGQVLVDEDTVIYPFKPYREYKVALDEAASDYHNTGESFAESSSYPGTILKLDVDLHSVKSYLSVFTDIEGNAVDDVKCKGAGCLDVEELSQGVFKFKISQGLPYQLVSRGQRCVIPYSDEYESYNLGTNFCMPQFDLKDGQQIAKGRNNKLYYYVGEFSQPSVIEHYEEQLANQDLVFVKKQVGEHTFVFIETQEQLADNQVQFIDEFSVYALEESDHFPYASVQETTHEMQ</sequence>
<evidence type="ECO:0000256" key="2">
    <source>
        <dbReference type="SAM" id="SignalP"/>
    </source>
</evidence>
<feature type="domain" description="Pilus assembly protein C-terminal" evidence="3">
    <location>
        <begin position="755"/>
        <end position="843"/>
    </location>
</feature>
<feature type="domain" description="Pilus assembly protein E-set like" evidence="4">
    <location>
        <begin position="273"/>
        <end position="340"/>
    </location>
</feature>
<evidence type="ECO:0000313" key="5">
    <source>
        <dbReference type="EMBL" id="OAJ94998.1"/>
    </source>
</evidence>
<feature type="chain" id="PRO_5008079386" description="Pilus assembly protein E-set like domain-containing protein" evidence="2">
    <location>
        <begin position="24"/>
        <end position="943"/>
    </location>
</feature>
<dbReference type="EMBL" id="LLEI02000021">
    <property type="protein sequence ID" value="OAJ94998.1"/>
    <property type="molecule type" value="Genomic_DNA"/>
</dbReference>
<evidence type="ECO:0008006" key="7">
    <source>
        <dbReference type="Google" id="ProtNLM"/>
    </source>
</evidence>
<accession>A0A177Y2B2</accession>
<dbReference type="Pfam" id="PF15976">
    <property type="entry name" value="CooC_C"/>
    <property type="match status" value="1"/>
</dbReference>
<dbReference type="InterPro" id="IPR032636">
    <property type="entry name" value="Pilus_assem_E-set-like_dom"/>
</dbReference>
<reference evidence="5 6" key="1">
    <citation type="journal article" date="2016" name="Syst. Appl. Microbiol.">
        <title>Vibrio bivalvicida sp. nov., a novel larval pathogen for bivalve molluscs reared in a hatchery.</title>
        <authorList>
            <person name="Dubert J."/>
            <person name="Romalde J.L."/>
            <person name="Prado S."/>
            <person name="Barja J.L."/>
        </authorList>
    </citation>
    <scope>NUCLEOTIDE SEQUENCE [LARGE SCALE GENOMIC DNA]</scope>
    <source>
        <strain evidence="5 6">605</strain>
    </source>
</reference>
<gene>
    <name evidence="5" type="ORF">APB76_06860</name>
</gene>
<dbReference type="InterPro" id="IPR031917">
    <property type="entry name" value="Pilus_assem_C"/>
</dbReference>
<evidence type="ECO:0000259" key="4">
    <source>
        <dbReference type="Pfam" id="PF16967"/>
    </source>
</evidence>
<organism evidence="5 6">
    <name type="scientific">Vibrio bivalvicida</name>
    <dbReference type="NCBI Taxonomy" id="1276888"/>
    <lineage>
        <taxon>Bacteria</taxon>
        <taxon>Pseudomonadati</taxon>
        <taxon>Pseudomonadota</taxon>
        <taxon>Gammaproteobacteria</taxon>
        <taxon>Vibrionales</taxon>
        <taxon>Vibrionaceae</taxon>
        <taxon>Vibrio</taxon>
        <taxon>Vibrio oreintalis group</taxon>
    </lineage>
</organism>
<dbReference type="Pfam" id="PF16967">
    <property type="entry name" value="TcfC"/>
    <property type="match status" value="1"/>
</dbReference>
<evidence type="ECO:0000313" key="6">
    <source>
        <dbReference type="Proteomes" id="UP000078406"/>
    </source>
</evidence>
<feature type="signal peptide" evidence="2">
    <location>
        <begin position="1"/>
        <end position="23"/>
    </location>
</feature>
<dbReference type="RefSeq" id="WP_054961005.1">
    <property type="nucleotide sequence ID" value="NZ_LLEI02000021.1"/>
</dbReference>
<comment type="caution">
    <text evidence="5">The sequence shown here is derived from an EMBL/GenBank/DDBJ whole genome shotgun (WGS) entry which is preliminary data.</text>
</comment>
<evidence type="ECO:0000256" key="1">
    <source>
        <dbReference type="ARBA" id="ARBA00022729"/>
    </source>
</evidence>
<protein>
    <recommendedName>
        <fullName evidence="7">Pilus assembly protein E-set like domain-containing protein</fullName>
    </recommendedName>
</protein>
<name>A0A177Y2B2_9VIBR</name>
<proteinExistence type="predicted"/>
<evidence type="ECO:0000259" key="3">
    <source>
        <dbReference type="Pfam" id="PF15976"/>
    </source>
</evidence>
<keyword evidence="1 2" id="KW-0732">Signal</keyword>
<dbReference type="Proteomes" id="UP000078406">
    <property type="component" value="Unassembled WGS sequence"/>
</dbReference>